<feature type="chain" id="PRO_5022069730" evidence="10">
    <location>
        <begin position="18"/>
        <end position="422"/>
    </location>
</feature>
<gene>
    <name evidence="13" type="ORF">MELA_01084</name>
</gene>
<feature type="transmembrane region" description="Helical" evidence="9">
    <location>
        <begin position="178"/>
        <end position="201"/>
    </location>
</feature>
<evidence type="ECO:0000256" key="8">
    <source>
        <dbReference type="RuleBase" id="RU003983"/>
    </source>
</evidence>
<evidence type="ECO:0000256" key="2">
    <source>
        <dbReference type="ARBA" id="ARBA00022723"/>
    </source>
</evidence>
<feature type="active site" evidence="6">
    <location>
        <position position="281"/>
    </location>
</feature>
<evidence type="ECO:0000256" key="1">
    <source>
        <dbReference type="ARBA" id="ARBA00022670"/>
    </source>
</evidence>
<accession>A0A564ZH96</accession>
<name>A0A564ZH96_9BACT</name>
<keyword evidence="1 8" id="KW-0645">Protease</keyword>
<protein>
    <submittedName>
        <fullName evidence="13">Protease</fullName>
        <ecNumber evidence="13">3.4.24.-</ecNumber>
    </submittedName>
</protein>
<dbReference type="InterPro" id="IPR032456">
    <property type="entry name" value="Peptidase_M48_N"/>
</dbReference>
<dbReference type="Proteomes" id="UP000334340">
    <property type="component" value="Unassembled WGS sequence"/>
</dbReference>
<evidence type="ECO:0000256" key="9">
    <source>
        <dbReference type="SAM" id="Phobius"/>
    </source>
</evidence>
<sequence length="422" mass="47371">MVSQWSILLVLPALALATISCDRQTLGHDAPPSDPHVSFADKARRYFTAEELAKGRSYARGRYLLYGIRTALTLGLFGFLILSPLSVQIRDLSVWIAGGRVWLTTGLFGLVLALLYHAAIFPISLYGSFLREHTFGLSRQTFTAWVWDYTRGILINAAILLPLLILLYTFIRWDPVRWYLPVWVVIVLVMGLLAELSPILFDPLFHTFRPVQDQGLVERLRTLTERAGLTVGPILEIDASHKTTKTNAYFTGFGRTRRIVLYDTLLTASTPEEVELIVAHELGHWTRHHIWKGMAISAVSTLAALWLIARLLRVAADSGRFGFVHPADPLSLSLLLFLLLVITMLTTPIQMAISRSFEREADRESLRLTENPTAFIASEVTLARSNLADIDPPRAVVWLLYSHPPVLERIAVAEAFPAARRQ</sequence>
<feature type="signal peptide" evidence="10">
    <location>
        <begin position="1"/>
        <end position="17"/>
    </location>
</feature>
<keyword evidence="9" id="KW-1133">Transmembrane helix</keyword>
<comment type="cofactor">
    <cofactor evidence="7 8">
        <name>Zn(2+)</name>
        <dbReference type="ChEBI" id="CHEBI:29105"/>
    </cofactor>
    <text evidence="7 8">Binds 1 zinc ion per subunit.</text>
</comment>
<keyword evidence="9" id="KW-0472">Membrane</keyword>
<feature type="active site" description="Proton donor" evidence="6">
    <location>
        <position position="362"/>
    </location>
</feature>
<reference evidence="13 14" key="1">
    <citation type="submission" date="2019-07" db="EMBL/GenBank/DDBJ databases">
        <authorList>
            <person name="Cremers G."/>
        </authorList>
    </citation>
    <scope>NUCLEOTIDE SEQUENCE [LARGE SCALE GENOMIC DNA]</scope>
</reference>
<evidence type="ECO:0000256" key="10">
    <source>
        <dbReference type="SAM" id="SignalP"/>
    </source>
</evidence>
<evidence type="ECO:0000256" key="7">
    <source>
        <dbReference type="PIRSR" id="PIRSR627057-2"/>
    </source>
</evidence>
<feature type="domain" description="CAAX prenyl protease 1 N-terminal" evidence="12">
    <location>
        <begin position="42"/>
        <end position="206"/>
    </location>
</feature>
<dbReference type="GO" id="GO:0046872">
    <property type="term" value="F:metal ion binding"/>
    <property type="evidence" value="ECO:0007669"/>
    <property type="project" value="UniProtKB-KW"/>
</dbReference>
<feature type="transmembrane region" description="Helical" evidence="9">
    <location>
        <begin position="102"/>
        <end position="129"/>
    </location>
</feature>
<dbReference type="PANTHER" id="PTHR10120">
    <property type="entry name" value="CAAX PRENYL PROTEASE 1"/>
    <property type="match status" value="1"/>
</dbReference>
<proteinExistence type="inferred from homology"/>
<feature type="transmembrane region" description="Helical" evidence="9">
    <location>
        <begin position="290"/>
        <end position="309"/>
    </location>
</feature>
<keyword evidence="9" id="KW-0812">Transmembrane</keyword>
<comment type="similarity">
    <text evidence="8">Belongs to the peptidase M48 family.</text>
</comment>
<evidence type="ECO:0000256" key="5">
    <source>
        <dbReference type="ARBA" id="ARBA00023049"/>
    </source>
</evidence>
<keyword evidence="5 8" id="KW-0482">Metalloprotease</keyword>
<keyword evidence="4 7" id="KW-0862">Zinc</keyword>
<evidence type="ECO:0000256" key="4">
    <source>
        <dbReference type="ARBA" id="ARBA00022833"/>
    </source>
</evidence>
<keyword evidence="2 7" id="KW-0479">Metal-binding</keyword>
<evidence type="ECO:0000256" key="6">
    <source>
        <dbReference type="PIRSR" id="PIRSR627057-1"/>
    </source>
</evidence>
<dbReference type="GO" id="GO:0071586">
    <property type="term" value="P:CAAX-box protein processing"/>
    <property type="evidence" value="ECO:0007669"/>
    <property type="project" value="InterPro"/>
</dbReference>
<feature type="transmembrane region" description="Helical" evidence="9">
    <location>
        <begin position="149"/>
        <end position="171"/>
    </location>
</feature>
<evidence type="ECO:0000259" key="12">
    <source>
        <dbReference type="Pfam" id="PF16491"/>
    </source>
</evidence>
<dbReference type="EC" id="3.4.24.-" evidence="13"/>
<dbReference type="Pfam" id="PF16491">
    <property type="entry name" value="Peptidase_M48_N"/>
    <property type="match status" value="1"/>
</dbReference>
<dbReference type="AlphaFoldDB" id="A0A564ZH96"/>
<keyword evidence="14" id="KW-1185">Reference proteome</keyword>
<feature type="transmembrane region" description="Helical" evidence="9">
    <location>
        <begin position="63"/>
        <end position="82"/>
    </location>
</feature>
<evidence type="ECO:0000313" key="13">
    <source>
        <dbReference type="EMBL" id="VUZ84710.1"/>
    </source>
</evidence>
<evidence type="ECO:0000256" key="3">
    <source>
        <dbReference type="ARBA" id="ARBA00022801"/>
    </source>
</evidence>
<dbReference type="GO" id="GO:0004222">
    <property type="term" value="F:metalloendopeptidase activity"/>
    <property type="evidence" value="ECO:0007669"/>
    <property type="project" value="InterPro"/>
</dbReference>
<dbReference type="Pfam" id="PF01435">
    <property type="entry name" value="Peptidase_M48"/>
    <property type="match status" value="1"/>
</dbReference>
<dbReference type="InterPro" id="IPR027057">
    <property type="entry name" value="CAXX_Prtase_1"/>
</dbReference>
<feature type="transmembrane region" description="Helical" evidence="9">
    <location>
        <begin position="330"/>
        <end position="353"/>
    </location>
</feature>
<dbReference type="CDD" id="cd07343">
    <property type="entry name" value="M48A_Zmpste24p_like"/>
    <property type="match status" value="1"/>
</dbReference>
<keyword evidence="3 8" id="KW-0378">Hydrolase</keyword>
<organism evidence="13 14">
    <name type="scientific">Candidatus Methylomirabilis lanthanidiphila</name>
    <dbReference type="NCBI Taxonomy" id="2211376"/>
    <lineage>
        <taxon>Bacteria</taxon>
        <taxon>Candidatus Methylomirabilota</taxon>
        <taxon>Candidatus Methylomirabilia</taxon>
        <taxon>Candidatus Methylomirabilales</taxon>
        <taxon>Candidatus Methylomirabilaceae</taxon>
        <taxon>Candidatus Methylomirabilis</taxon>
    </lineage>
</organism>
<feature type="binding site" evidence="7">
    <location>
        <position position="284"/>
    </location>
    <ligand>
        <name>Zn(2+)</name>
        <dbReference type="ChEBI" id="CHEBI:29105"/>
        <note>catalytic</note>
    </ligand>
</feature>
<dbReference type="EMBL" id="CABIKM010000016">
    <property type="protein sequence ID" value="VUZ84710.1"/>
    <property type="molecule type" value="Genomic_DNA"/>
</dbReference>
<feature type="binding site" evidence="7">
    <location>
        <position position="358"/>
    </location>
    <ligand>
        <name>Zn(2+)</name>
        <dbReference type="ChEBI" id="CHEBI:29105"/>
        <note>catalytic</note>
    </ligand>
</feature>
<evidence type="ECO:0000313" key="14">
    <source>
        <dbReference type="Proteomes" id="UP000334340"/>
    </source>
</evidence>
<evidence type="ECO:0000259" key="11">
    <source>
        <dbReference type="Pfam" id="PF01435"/>
    </source>
</evidence>
<feature type="domain" description="Peptidase M48" evidence="11">
    <location>
        <begin position="213"/>
        <end position="414"/>
    </location>
</feature>
<keyword evidence="10" id="KW-0732">Signal</keyword>
<dbReference type="Gene3D" id="3.30.2010.10">
    <property type="entry name" value="Metalloproteases ('zincins'), catalytic domain"/>
    <property type="match status" value="1"/>
</dbReference>
<dbReference type="InterPro" id="IPR001915">
    <property type="entry name" value="Peptidase_M48"/>
</dbReference>
<feature type="binding site" evidence="7">
    <location>
        <position position="280"/>
    </location>
    <ligand>
        <name>Zn(2+)</name>
        <dbReference type="ChEBI" id="CHEBI:29105"/>
        <note>catalytic</note>
    </ligand>
</feature>